<evidence type="ECO:0000256" key="1">
    <source>
        <dbReference type="SAM" id="MobiDB-lite"/>
    </source>
</evidence>
<name>A0ABN7UG03_GIGMA</name>
<feature type="non-terminal residue" evidence="2">
    <location>
        <position position="70"/>
    </location>
</feature>
<feature type="compositionally biased region" description="Polar residues" evidence="1">
    <location>
        <begin position="51"/>
        <end position="70"/>
    </location>
</feature>
<keyword evidence="3" id="KW-1185">Reference proteome</keyword>
<evidence type="ECO:0000313" key="3">
    <source>
        <dbReference type="Proteomes" id="UP000789901"/>
    </source>
</evidence>
<feature type="region of interest" description="Disordered" evidence="1">
    <location>
        <begin position="16"/>
        <end position="70"/>
    </location>
</feature>
<accession>A0ABN7UG03</accession>
<proteinExistence type="predicted"/>
<comment type="caution">
    <text evidence="2">The sequence shown here is derived from an EMBL/GenBank/DDBJ whole genome shotgun (WGS) entry which is preliminary data.</text>
</comment>
<dbReference type="Proteomes" id="UP000789901">
    <property type="component" value="Unassembled WGS sequence"/>
</dbReference>
<gene>
    <name evidence="2" type="ORF">GMARGA_LOCUS6254</name>
</gene>
<protein>
    <submittedName>
        <fullName evidence="2">23374_t:CDS:1</fullName>
    </submittedName>
</protein>
<dbReference type="EMBL" id="CAJVQB010002801">
    <property type="protein sequence ID" value="CAG8587660.1"/>
    <property type="molecule type" value="Genomic_DNA"/>
</dbReference>
<organism evidence="2 3">
    <name type="scientific">Gigaspora margarita</name>
    <dbReference type="NCBI Taxonomy" id="4874"/>
    <lineage>
        <taxon>Eukaryota</taxon>
        <taxon>Fungi</taxon>
        <taxon>Fungi incertae sedis</taxon>
        <taxon>Mucoromycota</taxon>
        <taxon>Glomeromycotina</taxon>
        <taxon>Glomeromycetes</taxon>
        <taxon>Diversisporales</taxon>
        <taxon>Gigasporaceae</taxon>
        <taxon>Gigaspora</taxon>
    </lineage>
</organism>
<feature type="compositionally biased region" description="Basic and acidic residues" evidence="1">
    <location>
        <begin position="16"/>
        <end position="41"/>
    </location>
</feature>
<reference evidence="2 3" key="1">
    <citation type="submission" date="2021-06" db="EMBL/GenBank/DDBJ databases">
        <authorList>
            <person name="Kallberg Y."/>
            <person name="Tangrot J."/>
            <person name="Rosling A."/>
        </authorList>
    </citation>
    <scope>NUCLEOTIDE SEQUENCE [LARGE SCALE GENOMIC DNA]</scope>
    <source>
        <strain evidence="2 3">120-4 pot B 10/14</strain>
    </source>
</reference>
<sequence>MSEFDMVQESFVERLEAIKPQKAENNKKTKRNYDNTLKESTESGQIDLEMQSDSITLLDQNNKTTESCDG</sequence>
<evidence type="ECO:0000313" key="2">
    <source>
        <dbReference type="EMBL" id="CAG8587660.1"/>
    </source>
</evidence>